<dbReference type="PROSITE" id="PS51635">
    <property type="entry name" value="PNPLA"/>
    <property type="match status" value="1"/>
</dbReference>
<evidence type="ECO:0000259" key="2">
    <source>
        <dbReference type="PROSITE" id="PS51635"/>
    </source>
</evidence>
<dbReference type="GeneID" id="37287773"/>
<dbReference type="InterPro" id="IPR002641">
    <property type="entry name" value="PNPLA_dom"/>
</dbReference>
<dbReference type="SUPFAM" id="SSF52151">
    <property type="entry name" value="FabD/lysophospholipase-like"/>
    <property type="match status" value="1"/>
</dbReference>
<dbReference type="EMBL" id="CP031148">
    <property type="protein sequence ID" value="AXG10563.1"/>
    <property type="molecule type" value="Genomic_DNA"/>
</dbReference>
<sequence>MSDDGPTNVAIACQGGGSHTAFTAGVLKELLREWDDEYELVGISGTSGGAFNALATWYGLVTADAERSIDLLDAIWGDLSASDLSDQFMNEFVVGLSRLASAGVPMFEVSPYDVPGAEVGKDAIRETLERHIDFEEIPDLCRRDVPELVVGTVNINAGTFETFTNEDVTPEAVLASAAVPNLFEAVKINGHYHWDGLFSQNPPIDDLMAVEASRKPDELWVIQINPQVREGEPSSLEEIADRRNELSGNISLNQELRVIERVNDWVEQGYLPESEFTKTTVRRIEMGETYHCSTKVDRRPSFIRELMELGEQRAAEFRERR</sequence>
<evidence type="ECO:0000313" key="3">
    <source>
        <dbReference type="EMBL" id="AXG10563.1"/>
    </source>
</evidence>
<dbReference type="Proteomes" id="UP000252985">
    <property type="component" value="Chromosome"/>
</dbReference>
<evidence type="ECO:0000313" key="4">
    <source>
        <dbReference type="Proteomes" id="UP000252985"/>
    </source>
</evidence>
<dbReference type="InterPro" id="IPR016035">
    <property type="entry name" value="Acyl_Trfase/lysoPLipase"/>
</dbReference>
<dbReference type="GO" id="GO:0006629">
    <property type="term" value="P:lipid metabolic process"/>
    <property type="evidence" value="ECO:0007669"/>
    <property type="project" value="UniProtKB-KW"/>
</dbReference>
<dbReference type="Gene3D" id="3.40.1090.10">
    <property type="entry name" value="Cytosolic phospholipase A2 catalytic domain"/>
    <property type="match status" value="2"/>
</dbReference>
<reference evidence="3 4" key="1">
    <citation type="submission" date="2018-07" db="EMBL/GenBank/DDBJ databases">
        <title>Genome sequences of Haloplanus sp. CBA1112.</title>
        <authorList>
            <person name="Kim Y.B."/>
            <person name="Roh S.W."/>
        </authorList>
    </citation>
    <scope>NUCLEOTIDE SEQUENCE [LARGE SCALE GENOMIC DNA]</scope>
    <source>
        <strain evidence="3 4">CBA1112</strain>
    </source>
</reference>
<feature type="domain" description="PNPLA" evidence="2">
    <location>
        <begin position="11"/>
        <end position="208"/>
    </location>
</feature>
<accession>A0A345EEE1</accession>
<evidence type="ECO:0000256" key="1">
    <source>
        <dbReference type="ARBA" id="ARBA00023098"/>
    </source>
</evidence>
<keyword evidence="1" id="KW-0443">Lipid metabolism</keyword>
<gene>
    <name evidence="3" type="ORF">DU484_12305</name>
</gene>
<dbReference type="AlphaFoldDB" id="A0A345EEE1"/>
<organism evidence="3 4">
    <name type="scientific">Haloplanus rubicundus</name>
    <dbReference type="NCBI Taxonomy" id="1547898"/>
    <lineage>
        <taxon>Archaea</taxon>
        <taxon>Methanobacteriati</taxon>
        <taxon>Methanobacteriota</taxon>
        <taxon>Stenosarchaea group</taxon>
        <taxon>Halobacteria</taxon>
        <taxon>Halobacteriales</taxon>
        <taxon>Haloferacaceae</taxon>
        <taxon>Haloplanus</taxon>
    </lineage>
</organism>
<protein>
    <submittedName>
        <fullName evidence="3">Patatin-like phospholipase family protein</fullName>
    </submittedName>
</protein>
<dbReference type="KEGG" id="haq:DU484_12305"/>
<dbReference type="RefSeq" id="WP_114606056.1">
    <property type="nucleotide sequence ID" value="NZ_CP031148.1"/>
</dbReference>
<proteinExistence type="predicted"/>
<name>A0A345EEE1_9EURY</name>
<dbReference type="Pfam" id="PF01734">
    <property type="entry name" value="Patatin"/>
    <property type="match status" value="1"/>
</dbReference>